<dbReference type="InterPro" id="IPR050194">
    <property type="entry name" value="Glycosyltransferase_grp1"/>
</dbReference>
<dbReference type="EMBL" id="CP071182">
    <property type="protein sequence ID" value="QSO46862.1"/>
    <property type="molecule type" value="Genomic_DNA"/>
</dbReference>
<sequence>MRVLVMIHQLWRGGGTETHVLTLCSVLRRMGHAVTVYTAGGPWVRKAKSLGIPVHRDPSMHSSPKRSAMRLRQFLVRHRFDVIHAHDGPTVSVAVLALRPLKRRPRLVFTVHGPYVGHVPLKMAKQTAHTIIAVSPALQRYASRFGLGKSKITVIPNGIRTDVFRPVSKKLVRAGFKLPSEAYVVGYAGRFTIEKAQLGRRVVGALRHFTEHRPNVYILVAGRGSNRVIASAGHLKVLGHVNNMRMFYSACDVVIGTARVAAESVSCAVPTLALGTAGYHGLITRRNFAQMVRTNFGDHGSVRPWTTAKLSTELRHALSHREELRREARRTSQTLRRTLDADRMVRRILQTYH</sequence>
<dbReference type="RefSeq" id="WP_206656223.1">
    <property type="nucleotide sequence ID" value="NZ_CP071182.1"/>
</dbReference>
<dbReference type="InterPro" id="IPR028098">
    <property type="entry name" value="Glyco_trans_4-like_N"/>
</dbReference>
<dbReference type="SUPFAM" id="SSF53756">
    <property type="entry name" value="UDP-Glycosyltransferase/glycogen phosphorylase"/>
    <property type="match status" value="1"/>
</dbReference>
<evidence type="ECO:0000259" key="1">
    <source>
        <dbReference type="Pfam" id="PF13439"/>
    </source>
</evidence>
<accession>A0A9X7Z5Z2</accession>
<dbReference type="PANTHER" id="PTHR45947">
    <property type="entry name" value="SULFOQUINOVOSYL TRANSFERASE SQD2"/>
    <property type="match status" value="1"/>
</dbReference>
<organism evidence="2 3">
    <name type="scientific">Alicyclobacillus mengziensis</name>
    <dbReference type="NCBI Taxonomy" id="2931921"/>
    <lineage>
        <taxon>Bacteria</taxon>
        <taxon>Bacillati</taxon>
        <taxon>Bacillota</taxon>
        <taxon>Bacilli</taxon>
        <taxon>Bacillales</taxon>
        <taxon>Alicyclobacillaceae</taxon>
        <taxon>Alicyclobacillus</taxon>
    </lineage>
</organism>
<dbReference type="AlphaFoldDB" id="A0A9X7Z5Z2"/>
<feature type="domain" description="Glycosyltransferase subfamily 4-like N-terminal" evidence="1">
    <location>
        <begin position="14"/>
        <end position="162"/>
    </location>
</feature>
<gene>
    <name evidence="2" type="ORF">JZ786_20895</name>
</gene>
<dbReference type="Gene3D" id="3.40.50.2000">
    <property type="entry name" value="Glycogen Phosphorylase B"/>
    <property type="match status" value="2"/>
</dbReference>
<dbReference type="Proteomes" id="UP000663505">
    <property type="component" value="Chromosome"/>
</dbReference>
<keyword evidence="3" id="KW-1185">Reference proteome</keyword>
<dbReference type="KEGG" id="afx:JZ786_20895"/>
<proteinExistence type="predicted"/>
<dbReference type="PANTHER" id="PTHR45947:SF3">
    <property type="entry name" value="SULFOQUINOVOSYL TRANSFERASE SQD2"/>
    <property type="match status" value="1"/>
</dbReference>
<reference evidence="2 3" key="1">
    <citation type="submission" date="2021-02" db="EMBL/GenBank/DDBJ databases">
        <title>Alicyclobacillus curvatus sp. nov. and Alicyclobacillus mengziensis sp. nov., two acidophilic bacteria isolated from acid mine drainage.</title>
        <authorList>
            <person name="Huang Y."/>
        </authorList>
    </citation>
    <scope>NUCLEOTIDE SEQUENCE [LARGE SCALE GENOMIC DNA]</scope>
    <source>
        <strain evidence="2 3">S30H14</strain>
    </source>
</reference>
<evidence type="ECO:0000313" key="2">
    <source>
        <dbReference type="EMBL" id="QSO46862.1"/>
    </source>
</evidence>
<protein>
    <submittedName>
        <fullName evidence="2">Glycosyltransferase</fullName>
    </submittedName>
</protein>
<dbReference type="Pfam" id="PF13439">
    <property type="entry name" value="Glyco_transf_4"/>
    <property type="match status" value="1"/>
</dbReference>
<dbReference type="GO" id="GO:0016757">
    <property type="term" value="F:glycosyltransferase activity"/>
    <property type="evidence" value="ECO:0007669"/>
    <property type="project" value="TreeGrafter"/>
</dbReference>
<name>A0A9X7Z5Z2_9BACL</name>
<evidence type="ECO:0000313" key="3">
    <source>
        <dbReference type="Proteomes" id="UP000663505"/>
    </source>
</evidence>